<proteinExistence type="predicted"/>
<dbReference type="Proteomes" id="UP000256478">
    <property type="component" value="Unassembled WGS sequence"/>
</dbReference>
<dbReference type="SUPFAM" id="SSF53254">
    <property type="entry name" value="Phosphoglycerate mutase-like"/>
    <property type="match status" value="1"/>
</dbReference>
<accession>A0A3E0TLW2</accession>
<gene>
    <name evidence="2" type="ORF">DXX93_00860</name>
</gene>
<dbReference type="InterPro" id="IPR029033">
    <property type="entry name" value="His_PPase_superfam"/>
</dbReference>
<organism evidence="2 3">
    <name type="scientific">Thalassotalea euphylliae</name>
    <dbReference type="NCBI Taxonomy" id="1655234"/>
    <lineage>
        <taxon>Bacteria</taxon>
        <taxon>Pseudomonadati</taxon>
        <taxon>Pseudomonadota</taxon>
        <taxon>Gammaproteobacteria</taxon>
        <taxon>Alteromonadales</taxon>
        <taxon>Colwelliaceae</taxon>
        <taxon>Thalassotalea</taxon>
    </lineage>
</organism>
<sequence>MKLLSKLLVSAVFAGQVLLPALASPALAKSFSLYLTRHAEKQSNSADPLLTTCGQQRAMLLADTLRNVEIQAVYSTSYQRTLATARPTANAKKISVTQYAPNGLEQLARVLKQKQLNTLVVGHSNTTPMLLSLLTGKSFDKISEDNFRHLYQVIITTDQSNEITHMVVTDLTQSLKCS</sequence>
<dbReference type="OrthoDB" id="3296006at2"/>
<feature type="chain" id="PRO_5017571717" evidence="1">
    <location>
        <begin position="29"/>
        <end position="178"/>
    </location>
</feature>
<comment type="caution">
    <text evidence="2">The sequence shown here is derived from an EMBL/GenBank/DDBJ whole genome shotgun (WGS) entry which is preliminary data.</text>
</comment>
<dbReference type="EMBL" id="QUOU01000001">
    <property type="protein sequence ID" value="REL25250.1"/>
    <property type="molecule type" value="Genomic_DNA"/>
</dbReference>
<protein>
    <submittedName>
        <fullName evidence="2">Histidine phosphatase family protein</fullName>
    </submittedName>
</protein>
<keyword evidence="1" id="KW-0732">Signal</keyword>
<evidence type="ECO:0000313" key="2">
    <source>
        <dbReference type="EMBL" id="REL25250.1"/>
    </source>
</evidence>
<dbReference type="AlphaFoldDB" id="A0A3E0TLW2"/>
<evidence type="ECO:0000313" key="3">
    <source>
        <dbReference type="Proteomes" id="UP000256478"/>
    </source>
</evidence>
<name>A0A3E0TLW2_9GAMM</name>
<dbReference type="InterPro" id="IPR013078">
    <property type="entry name" value="His_Pase_superF_clade-1"/>
</dbReference>
<feature type="signal peptide" evidence="1">
    <location>
        <begin position="1"/>
        <end position="28"/>
    </location>
</feature>
<reference evidence="2 3" key="1">
    <citation type="submission" date="2018-08" db="EMBL/GenBank/DDBJ databases">
        <title>Thalassotalea euphylliae genome.</title>
        <authorList>
            <person name="Summers S."/>
            <person name="Rice S.A."/>
            <person name="Freckelton M.L."/>
            <person name="Nedved B.T."/>
            <person name="Hadfield M.G."/>
        </authorList>
    </citation>
    <scope>NUCLEOTIDE SEQUENCE [LARGE SCALE GENOMIC DNA]</scope>
    <source>
        <strain evidence="2 3">H1</strain>
    </source>
</reference>
<dbReference type="Gene3D" id="3.40.50.1240">
    <property type="entry name" value="Phosphoglycerate mutase-like"/>
    <property type="match status" value="1"/>
</dbReference>
<dbReference type="CDD" id="cd07040">
    <property type="entry name" value="HP"/>
    <property type="match status" value="1"/>
</dbReference>
<evidence type="ECO:0000256" key="1">
    <source>
        <dbReference type="SAM" id="SignalP"/>
    </source>
</evidence>
<dbReference type="Pfam" id="PF00300">
    <property type="entry name" value="His_Phos_1"/>
    <property type="match status" value="1"/>
</dbReference>